<feature type="domain" description="ABC transmembrane type-1" evidence="11">
    <location>
        <begin position="234"/>
        <end position="454"/>
    </location>
</feature>
<dbReference type="InterPro" id="IPR035906">
    <property type="entry name" value="MetI-like_sf"/>
</dbReference>
<evidence type="ECO:0000313" key="13">
    <source>
        <dbReference type="Proteomes" id="UP000182471"/>
    </source>
</evidence>
<feature type="transmembrane region" description="Helical" evidence="9">
    <location>
        <begin position="113"/>
        <end position="134"/>
    </location>
</feature>
<comment type="function">
    <text evidence="10">Part of the ABC transporter complex MalEFGK involved in maltose/maltodextrin import. Probably responsible for the translocation of the substrate across the membrane.</text>
</comment>
<comment type="subcellular location">
    <subcellularLocation>
        <location evidence="1 9">Cell membrane</location>
        <topology evidence="1 9">Multi-pass membrane protein</topology>
    </subcellularLocation>
</comment>
<name>A0A1H9PBZ1_9FIRM</name>
<dbReference type="PROSITE" id="PS50928">
    <property type="entry name" value="ABC_TM1"/>
    <property type="match status" value="1"/>
</dbReference>
<evidence type="ECO:0000259" key="11">
    <source>
        <dbReference type="PROSITE" id="PS50928"/>
    </source>
</evidence>
<organism evidence="12 13">
    <name type="scientific">Lachnobacterium bovis</name>
    <dbReference type="NCBI Taxonomy" id="140626"/>
    <lineage>
        <taxon>Bacteria</taxon>
        <taxon>Bacillati</taxon>
        <taxon>Bacillota</taxon>
        <taxon>Clostridia</taxon>
        <taxon>Lachnospirales</taxon>
        <taxon>Lachnospiraceae</taxon>
        <taxon>Lachnobacterium</taxon>
    </lineage>
</organism>
<sequence>MDNIVKKNRKRLKYKDSERTKCINNAQQDSMVHKKRFTDFWKNSSLSVKASFLIMGLAHLRYKCFYKAICYFLIEVSMILYMLIRGIDDVIGFFTLGTVKADAWARVKGDDSIVMLLMGIFSLIVISLFIYFYVQCIRSSYEMQLDFEKGIKCKTFKENVAEYLDKKFYKLALSSPIVGVCIFNVLPIVFMILIAFTNYGGTIVPPELVDWVGLKNFQKLIVLSKFGPTFMKILRWNLVWAVISTTLNYFVGIGLAMLLNKKCVKGKAIWRAFPVLAYAIPGFITLLAFKFMFSYGGPINQIIVAHGGKAIGFLDLDARSTSRIIGLLVNCWISVPSIMLLATGHLSNIDKTLYEAAKIDGAGKFASFRKITMPYMLFATMPVLLSQFVGNFNNFGIFYFLRGGLYNKGYFLASDTDLLINWLYNLSIDNNYYSIGAAISLIIFMITSAISLFIYVKSPSYREEDTFQ</sequence>
<proteinExistence type="inferred from homology"/>
<keyword evidence="8 9" id="KW-0472">Membrane</keyword>
<dbReference type="SUPFAM" id="SSF160964">
    <property type="entry name" value="MalF N-terminal region-like"/>
    <property type="match status" value="1"/>
</dbReference>
<dbReference type="InterPro" id="IPR000515">
    <property type="entry name" value="MetI-like"/>
</dbReference>
<keyword evidence="4 10" id="KW-1003">Cell membrane</keyword>
<keyword evidence="6 9" id="KW-0812">Transmembrane</keyword>
<evidence type="ECO:0000256" key="3">
    <source>
        <dbReference type="ARBA" id="ARBA00022448"/>
    </source>
</evidence>
<keyword evidence="5 10" id="KW-0762">Sugar transport</keyword>
<dbReference type="RefSeq" id="WP_242838550.1">
    <property type="nucleotide sequence ID" value="NZ_FOGW01000004.1"/>
</dbReference>
<dbReference type="CDD" id="cd06261">
    <property type="entry name" value="TM_PBP2"/>
    <property type="match status" value="1"/>
</dbReference>
<evidence type="ECO:0000256" key="1">
    <source>
        <dbReference type="ARBA" id="ARBA00004651"/>
    </source>
</evidence>
<comment type="similarity">
    <text evidence="2 10">Belongs to the binding-protein-dependent transport system permease family. MalFG subfamily.</text>
</comment>
<keyword evidence="3 9" id="KW-0813">Transport</keyword>
<dbReference type="GO" id="GO:0042956">
    <property type="term" value="P:maltodextrin transmembrane transport"/>
    <property type="evidence" value="ECO:0007669"/>
    <property type="project" value="TreeGrafter"/>
</dbReference>
<protein>
    <recommendedName>
        <fullName evidence="10">Maltose/maltodextrin transport system permease protein</fullName>
    </recommendedName>
</protein>
<feature type="transmembrane region" description="Helical" evidence="9">
    <location>
        <begin position="64"/>
        <end position="84"/>
    </location>
</feature>
<gene>
    <name evidence="12" type="ORF">SAMN02910429_00185</name>
</gene>
<keyword evidence="13" id="KW-1185">Reference proteome</keyword>
<dbReference type="SUPFAM" id="SSF161098">
    <property type="entry name" value="MetI-like"/>
    <property type="match status" value="1"/>
</dbReference>
<evidence type="ECO:0000256" key="10">
    <source>
        <dbReference type="RuleBase" id="RU367050"/>
    </source>
</evidence>
<evidence type="ECO:0000256" key="9">
    <source>
        <dbReference type="RuleBase" id="RU363032"/>
    </source>
</evidence>
<feature type="transmembrane region" description="Helical" evidence="9">
    <location>
        <begin position="238"/>
        <end position="260"/>
    </location>
</feature>
<reference evidence="13" key="1">
    <citation type="submission" date="2016-10" db="EMBL/GenBank/DDBJ databases">
        <authorList>
            <person name="Varghese N."/>
            <person name="Submissions S."/>
        </authorList>
    </citation>
    <scope>NUCLEOTIDE SEQUENCE [LARGE SCALE GENOMIC DNA]</scope>
    <source>
        <strain evidence="13">S1b</strain>
    </source>
</reference>
<evidence type="ECO:0000256" key="4">
    <source>
        <dbReference type="ARBA" id="ARBA00022475"/>
    </source>
</evidence>
<feature type="transmembrane region" description="Helical" evidence="9">
    <location>
        <begin position="375"/>
        <end position="401"/>
    </location>
</feature>
<keyword evidence="7 9" id="KW-1133">Transmembrane helix</keyword>
<dbReference type="PANTHER" id="PTHR47314:SF1">
    <property type="entry name" value="MALTOSE_MALTODEXTRIN TRANSPORT SYSTEM PERMEASE PROTEIN MALF"/>
    <property type="match status" value="1"/>
</dbReference>
<dbReference type="Proteomes" id="UP000182471">
    <property type="component" value="Unassembled WGS sequence"/>
</dbReference>
<evidence type="ECO:0000256" key="2">
    <source>
        <dbReference type="ARBA" id="ARBA00009047"/>
    </source>
</evidence>
<feature type="transmembrane region" description="Helical" evidence="9">
    <location>
        <begin position="432"/>
        <end position="456"/>
    </location>
</feature>
<feature type="transmembrane region" description="Helical" evidence="9">
    <location>
        <begin position="171"/>
        <end position="196"/>
    </location>
</feature>
<evidence type="ECO:0000256" key="7">
    <source>
        <dbReference type="ARBA" id="ARBA00022989"/>
    </source>
</evidence>
<evidence type="ECO:0000256" key="8">
    <source>
        <dbReference type="ARBA" id="ARBA00023136"/>
    </source>
</evidence>
<evidence type="ECO:0000256" key="5">
    <source>
        <dbReference type="ARBA" id="ARBA00022597"/>
    </source>
</evidence>
<dbReference type="AlphaFoldDB" id="A0A1H9PBZ1"/>
<evidence type="ECO:0000313" key="12">
    <source>
        <dbReference type="EMBL" id="SER45668.1"/>
    </source>
</evidence>
<feature type="transmembrane region" description="Helical" evidence="9">
    <location>
        <begin position="324"/>
        <end position="342"/>
    </location>
</feature>
<dbReference type="EMBL" id="FOGW01000004">
    <property type="protein sequence ID" value="SER45668.1"/>
    <property type="molecule type" value="Genomic_DNA"/>
</dbReference>
<feature type="transmembrane region" description="Helical" evidence="9">
    <location>
        <begin position="272"/>
        <end position="293"/>
    </location>
</feature>
<dbReference type="Pfam" id="PF00528">
    <property type="entry name" value="BPD_transp_1"/>
    <property type="match status" value="1"/>
</dbReference>
<accession>A0A1H9PBZ1</accession>
<dbReference type="GO" id="GO:1990060">
    <property type="term" value="C:maltose transport complex"/>
    <property type="evidence" value="ECO:0007669"/>
    <property type="project" value="TreeGrafter"/>
</dbReference>
<evidence type="ECO:0000256" key="6">
    <source>
        <dbReference type="ARBA" id="ARBA00022692"/>
    </source>
</evidence>
<dbReference type="GO" id="GO:0015423">
    <property type="term" value="F:ABC-type maltose transporter activity"/>
    <property type="evidence" value="ECO:0007669"/>
    <property type="project" value="TreeGrafter"/>
</dbReference>
<dbReference type="Gene3D" id="1.10.3720.10">
    <property type="entry name" value="MetI-like"/>
    <property type="match status" value="1"/>
</dbReference>
<dbReference type="PANTHER" id="PTHR47314">
    <property type="entry name" value="MALTOSE/MALTODEXTRIN TRANSPORT SYSTEM PERMEASE PROTEIN MALF"/>
    <property type="match status" value="1"/>
</dbReference>